<gene>
    <name evidence="2" type="primary">Vigan.01G001100</name>
    <name evidence="2" type="ORF">VIGAN_01001100</name>
</gene>
<dbReference type="AlphaFoldDB" id="A0A0S3QW95"/>
<dbReference type="Proteomes" id="UP000291084">
    <property type="component" value="Chromosome 1"/>
</dbReference>
<feature type="transmembrane region" description="Helical" evidence="1">
    <location>
        <begin position="50"/>
        <end position="83"/>
    </location>
</feature>
<evidence type="ECO:0000313" key="2">
    <source>
        <dbReference type="EMBL" id="BAT72591.1"/>
    </source>
</evidence>
<keyword evidence="3" id="KW-1185">Reference proteome</keyword>
<organism evidence="2 3">
    <name type="scientific">Vigna angularis var. angularis</name>
    <dbReference type="NCBI Taxonomy" id="157739"/>
    <lineage>
        <taxon>Eukaryota</taxon>
        <taxon>Viridiplantae</taxon>
        <taxon>Streptophyta</taxon>
        <taxon>Embryophyta</taxon>
        <taxon>Tracheophyta</taxon>
        <taxon>Spermatophyta</taxon>
        <taxon>Magnoliopsida</taxon>
        <taxon>eudicotyledons</taxon>
        <taxon>Gunneridae</taxon>
        <taxon>Pentapetalae</taxon>
        <taxon>rosids</taxon>
        <taxon>fabids</taxon>
        <taxon>Fabales</taxon>
        <taxon>Fabaceae</taxon>
        <taxon>Papilionoideae</taxon>
        <taxon>50 kb inversion clade</taxon>
        <taxon>NPAAA clade</taxon>
        <taxon>indigoferoid/millettioid clade</taxon>
        <taxon>Phaseoleae</taxon>
        <taxon>Vigna</taxon>
    </lineage>
</organism>
<dbReference type="EMBL" id="AP015034">
    <property type="protein sequence ID" value="BAT72591.1"/>
    <property type="molecule type" value="Genomic_DNA"/>
</dbReference>
<name>A0A0S3QW95_PHAAN</name>
<keyword evidence="1" id="KW-0472">Membrane</keyword>
<evidence type="ECO:0000313" key="3">
    <source>
        <dbReference type="Proteomes" id="UP000291084"/>
    </source>
</evidence>
<protein>
    <submittedName>
        <fullName evidence="2">Uncharacterized protein</fullName>
    </submittedName>
</protein>
<sequence>MLTSKKSLIEYPALLPSTLEDQFPSSLLFSLFIYRLSTCRCRVLETKRWLIMFLHLLLPLISIFSLRGLPLLCQIFLISLLTFRTWTSPSCPRLLPMPWKNYFGWCRQMNPCGSSPTSMGEMSLILIPTIEFSPSPIVAPRLLIFALRHHEILQSY</sequence>
<evidence type="ECO:0000256" key="1">
    <source>
        <dbReference type="SAM" id="Phobius"/>
    </source>
</evidence>
<proteinExistence type="predicted"/>
<reference evidence="2 3" key="1">
    <citation type="journal article" date="2015" name="Sci. Rep.">
        <title>The power of single molecule real-time sequencing technology in the de novo assembly of a eukaryotic genome.</title>
        <authorList>
            <person name="Sakai H."/>
            <person name="Naito K."/>
            <person name="Ogiso-Tanaka E."/>
            <person name="Takahashi Y."/>
            <person name="Iseki K."/>
            <person name="Muto C."/>
            <person name="Satou K."/>
            <person name="Teruya K."/>
            <person name="Shiroma A."/>
            <person name="Shimoji M."/>
            <person name="Hirano T."/>
            <person name="Itoh T."/>
            <person name="Kaga A."/>
            <person name="Tomooka N."/>
        </authorList>
    </citation>
    <scope>NUCLEOTIDE SEQUENCE [LARGE SCALE GENOMIC DNA]</scope>
    <source>
        <strain evidence="3">cv. Shumari</strain>
    </source>
</reference>
<accession>A0A0S3QW95</accession>
<keyword evidence="1" id="KW-1133">Transmembrane helix</keyword>
<keyword evidence="1" id="KW-0812">Transmembrane</keyword>